<accession>A0ABS4AJX8</accession>
<feature type="region of interest" description="Disordered" evidence="1">
    <location>
        <begin position="25"/>
        <end position="49"/>
    </location>
</feature>
<feature type="compositionally biased region" description="Basic and acidic residues" evidence="1">
    <location>
        <begin position="32"/>
        <end position="42"/>
    </location>
</feature>
<comment type="caution">
    <text evidence="2">The sequence shown here is derived from an EMBL/GenBank/DDBJ whole genome shotgun (WGS) entry which is preliminary data.</text>
</comment>
<evidence type="ECO:0000313" key="2">
    <source>
        <dbReference type="EMBL" id="MBP0447345.1"/>
    </source>
</evidence>
<gene>
    <name evidence="2" type="ORF">J8J14_21490</name>
</gene>
<dbReference type="Proteomes" id="UP000681594">
    <property type="component" value="Unassembled WGS sequence"/>
</dbReference>
<dbReference type="EMBL" id="JAGIZB010000032">
    <property type="protein sequence ID" value="MBP0447345.1"/>
    <property type="molecule type" value="Genomic_DNA"/>
</dbReference>
<evidence type="ECO:0000313" key="3">
    <source>
        <dbReference type="Proteomes" id="UP000681594"/>
    </source>
</evidence>
<evidence type="ECO:0000256" key="1">
    <source>
        <dbReference type="SAM" id="MobiDB-lite"/>
    </source>
</evidence>
<keyword evidence="3" id="KW-1185">Reference proteome</keyword>
<reference evidence="2 3" key="1">
    <citation type="submission" date="2021-03" db="EMBL/GenBank/DDBJ databases">
        <authorList>
            <person name="So Y."/>
        </authorList>
    </citation>
    <scope>NUCLEOTIDE SEQUENCE [LARGE SCALE GENOMIC DNA]</scope>
    <source>
        <strain evidence="2 3">SSH11</strain>
    </source>
</reference>
<name>A0ABS4AJX8_9PROT</name>
<protein>
    <submittedName>
        <fullName evidence="2">Uncharacterized protein</fullName>
    </submittedName>
</protein>
<proteinExistence type="predicted"/>
<sequence>MGAVTIGDGEQVSSEDVKMSDLGEQAAAPDAIGRKIDADRSRGSVMDGA</sequence>
<organism evidence="2 3">
    <name type="scientific">Pararoseomonas baculiformis</name>
    <dbReference type="NCBI Taxonomy" id="2820812"/>
    <lineage>
        <taxon>Bacteria</taxon>
        <taxon>Pseudomonadati</taxon>
        <taxon>Pseudomonadota</taxon>
        <taxon>Alphaproteobacteria</taxon>
        <taxon>Acetobacterales</taxon>
        <taxon>Acetobacteraceae</taxon>
        <taxon>Pararoseomonas</taxon>
    </lineage>
</organism>
<dbReference type="RefSeq" id="WP_209381616.1">
    <property type="nucleotide sequence ID" value="NZ_JAGIZB010000032.1"/>
</dbReference>